<dbReference type="EMBL" id="CAADEY010000004">
    <property type="protein sequence ID" value="VFJ43108.1"/>
    <property type="molecule type" value="Genomic_DNA"/>
</dbReference>
<dbReference type="Pfam" id="PF01590">
    <property type="entry name" value="GAF"/>
    <property type="match status" value="1"/>
</dbReference>
<dbReference type="SMART" id="SM00065">
    <property type="entry name" value="GAF"/>
    <property type="match status" value="2"/>
</dbReference>
<dbReference type="InterPro" id="IPR029016">
    <property type="entry name" value="GAF-like_dom_sf"/>
</dbReference>
<dbReference type="Gene3D" id="3.30.450.40">
    <property type="match status" value="3"/>
</dbReference>
<feature type="domain" description="GAF" evidence="1">
    <location>
        <begin position="752"/>
        <end position="897"/>
    </location>
</feature>
<name>A0A450RVJ1_9GAMM</name>
<accession>A0A450RVJ1</accession>
<protein>
    <submittedName>
        <fullName evidence="2">GAF domain-containing protein</fullName>
    </submittedName>
</protein>
<dbReference type="SUPFAM" id="SSF55781">
    <property type="entry name" value="GAF domain-like"/>
    <property type="match status" value="2"/>
</dbReference>
<dbReference type="InterPro" id="IPR003018">
    <property type="entry name" value="GAF"/>
</dbReference>
<dbReference type="AlphaFoldDB" id="A0A450RVJ1"/>
<feature type="domain" description="GAF" evidence="1">
    <location>
        <begin position="386"/>
        <end position="546"/>
    </location>
</feature>
<evidence type="ECO:0000259" key="1">
    <source>
        <dbReference type="SMART" id="SM00065"/>
    </source>
</evidence>
<gene>
    <name evidence="2" type="ORF">BECKDK2373C_GA0170839_10041</name>
</gene>
<reference evidence="2" key="1">
    <citation type="submission" date="2019-02" db="EMBL/GenBank/DDBJ databases">
        <authorList>
            <person name="Gruber-Vodicka R. H."/>
            <person name="Seah K. B. B."/>
        </authorList>
    </citation>
    <scope>NUCLEOTIDE SEQUENCE</scope>
    <source>
        <strain evidence="2">BECK_DK161</strain>
    </source>
</reference>
<proteinExistence type="predicted"/>
<organism evidence="2">
    <name type="scientific">Candidatus Kentrum sp. DK</name>
    <dbReference type="NCBI Taxonomy" id="2126562"/>
    <lineage>
        <taxon>Bacteria</taxon>
        <taxon>Pseudomonadati</taxon>
        <taxon>Pseudomonadota</taxon>
        <taxon>Gammaproteobacteria</taxon>
        <taxon>Candidatus Kentrum</taxon>
    </lineage>
</organism>
<evidence type="ECO:0000313" key="2">
    <source>
        <dbReference type="EMBL" id="VFJ43108.1"/>
    </source>
</evidence>
<sequence length="934" mass="106058">MQETIWVWGRPLDIERDAEIFISRALEVEKLLSMFDNGAECVFVPSPPKWGTTTFFSELQGIAEQEGRWTVRVIDARKDIPENLSQTLGKKPTLLILDELEDIQNINEVEQLLDDLHAATESNVKWILAGDNRIRRLIRQIEHFPEVEDFQLNPLPSQQMAESLVIEPLRKLGHNLKAEVADNLCKDAVTPYLGQRLAELFSRNIRTEEHRGFSHSEMWAFLKNASNLVKDYFDDLVERIIRDDEAPYAIVDLLDGDLREANPSLQSLGITGSDGQSFASRLFQDALKERCTLRKFARRFGAAGNWAEAMGFYRTEIERWGGPIAEKQEILEEAVNACFAAKDTMAFISFAEHLTQEMQPEQRVAWLRKTFLTQVFELIDLLPEKESHRIFEAVVHAINTVTRTGRVRLYLSDANGKRLLCREAIGAFSDEWRKEPIAIDAVDWKITKVYHSGAFSDVPDPQRDKETKQNVAKKLQLYSSWLFPVFQSHDLNTPESPNRSVIGVLCIDNPHHSPDRPGSSEKELVGELLTVVTAPLLRAKAEADRSDLQFRIEQLTSLHEHLLTDDPAEKILERLFDVATKIQPNLSMINVRLVEGYRLDRLGVAGYWPQEKLKSIFSGANLHSIGLKDSFAEPEDKKPIRYVPNVHNGNGQGGIGALRTFIQEVEDRKIDLALGSLLSFRLETPEKYLGMCNFYTNHPYEFLDDEKKILSMIVKQAAVALHNSSQLKAVERQRKALEILNNCIALVNKNARPRELKRDITKEFGQLFEVKSASFVRLEGEKLYFDHTWPEAELETNAPSILELREGVTGWAITSGKSQVVSRKDEEWKRRQVVRVKGSNCCAAVPMRNGDGKVIGALVLETEKEDAFAPSDIQLIEAVVGQVPIAIDNARLVSNLRKVGDEREQALRELESQRGAFFSWGRRAHQGRMNRIAG</sequence>